<feature type="region of interest" description="Disordered" evidence="8">
    <location>
        <begin position="1"/>
        <end position="119"/>
    </location>
</feature>
<dbReference type="EMBL" id="NKXS01001492">
    <property type="protein sequence ID" value="PIN18266.1"/>
    <property type="molecule type" value="Genomic_DNA"/>
</dbReference>
<feature type="compositionally biased region" description="Polar residues" evidence="8">
    <location>
        <begin position="343"/>
        <end position="354"/>
    </location>
</feature>
<evidence type="ECO:0000256" key="1">
    <source>
        <dbReference type="ARBA" id="ARBA00004123"/>
    </source>
</evidence>
<organism evidence="10 11">
    <name type="scientific">Handroanthus impetiginosus</name>
    <dbReference type="NCBI Taxonomy" id="429701"/>
    <lineage>
        <taxon>Eukaryota</taxon>
        <taxon>Viridiplantae</taxon>
        <taxon>Streptophyta</taxon>
        <taxon>Embryophyta</taxon>
        <taxon>Tracheophyta</taxon>
        <taxon>Spermatophyta</taxon>
        <taxon>Magnoliopsida</taxon>
        <taxon>eudicotyledons</taxon>
        <taxon>Gunneridae</taxon>
        <taxon>Pentapetalae</taxon>
        <taxon>asterids</taxon>
        <taxon>lamiids</taxon>
        <taxon>Lamiales</taxon>
        <taxon>Bignoniaceae</taxon>
        <taxon>Crescentiina</taxon>
        <taxon>Tabebuia alliance</taxon>
        <taxon>Handroanthus</taxon>
    </lineage>
</organism>
<feature type="domain" description="CID" evidence="9">
    <location>
        <begin position="357"/>
        <end position="498"/>
    </location>
</feature>
<dbReference type="GO" id="GO:0005634">
    <property type="term" value="C:nucleus"/>
    <property type="evidence" value="ECO:0007669"/>
    <property type="project" value="UniProtKB-SubCell"/>
</dbReference>
<keyword evidence="4" id="KW-0805">Transcription regulation</keyword>
<dbReference type="InterPro" id="IPR006569">
    <property type="entry name" value="CID_dom"/>
</dbReference>
<feature type="compositionally biased region" description="Polar residues" evidence="8">
    <location>
        <begin position="85"/>
        <end position="101"/>
    </location>
</feature>
<comment type="subcellular location">
    <subcellularLocation>
        <location evidence="1">Nucleus</location>
    </subcellularLocation>
</comment>
<dbReference type="PROSITE" id="PS51391">
    <property type="entry name" value="CID"/>
    <property type="match status" value="1"/>
</dbReference>
<dbReference type="Pfam" id="PF04818">
    <property type="entry name" value="CID"/>
    <property type="match status" value="1"/>
</dbReference>
<dbReference type="PANTHER" id="PTHR12550:SF70">
    <property type="entry name" value="JIL-1 ANCHORING AND STABILIZING PROTEIN, ISOFORM A"/>
    <property type="match status" value="1"/>
</dbReference>
<feature type="compositionally biased region" description="Low complexity" evidence="8">
    <location>
        <begin position="187"/>
        <end position="196"/>
    </location>
</feature>
<evidence type="ECO:0000259" key="9">
    <source>
        <dbReference type="PROSITE" id="PS51391"/>
    </source>
</evidence>
<accession>A0A2G9HL54</accession>
<evidence type="ECO:0000256" key="3">
    <source>
        <dbReference type="ARBA" id="ARBA00022664"/>
    </source>
</evidence>
<feature type="compositionally biased region" description="Pro residues" evidence="8">
    <location>
        <begin position="702"/>
        <end position="729"/>
    </location>
</feature>
<evidence type="ECO:0000256" key="2">
    <source>
        <dbReference type="ARBA" id="ARBA00022473"/>
    </source>
</evidence>
<name>A0A2G9HL54_9LAMI</name>
<feature type="compositionally biased region" description="Basic and acidic residues" evidence="8">
    <location>
        <begin position="568"/>
        <end position="584"/>
    </location>
</feature>
<dbReference type="GO" id="GO:0009908">
    <property type="term" value="P:flower development"/>
    <property type="evidence" value="ECO:0007669"/>
    <property type="project" value="UniProtKB-KW"/>
</dbReference>
<feature type="region of interest" description="Disordered" evidence="8">
    <location>
        <begin position="826"/>
        <end position="880"/>
    </location>
</feature>
<dbReference type="Proteomes" id="UP000231279">
    <property type="component" value="Unassembled WGS sequence"/>
</dbReference>
<sequence>MVHPNKVRSSAMQQPIKRRAVQLCDDDNDELPKTPIHGGITHKVSVTPRVLDSKKKNVGRGESNANNKLVLENSGMVDDALKEQVQASGASNKASSPTSQLCMDKRTRESSAEQVSPSQLQLGSVKLRVMEAQPVIVSPKRSPQSVSTTRPLVEPQKKHLSKAPGNISQKKVPSGGNRALATASDRSTSSKPTSSGEKSKTTPKSDSQINGSALVVGNPDESISELSERLDMGKDTKTSFPVDPKISDTGVSMKHLIAAAQARKRQAHLQNSHGNPLALLISDADMLGRSPSSTPATIAVQSSNTLQQDVQVLHPSSPSSDVRQFSSINEHENEDLPDRRASSGHQAAGSSLSGGTEAAVARDAFEGMVETLSRTKESIGRATRLAIDCAKYGIASEVVELLIHKLENEPSYHRKVDLFFLVDSITQCSHSQKGVAGASYIPTVQAALPRLIGAAAPPGTGAQENRRQCRKVLRLWLERKIFPESLLHHYIDDIGAINDDTSGFSIRRPSRAERSFDDPIREMEGMLVDEYGSNATFQLPGFLPSHLFEEEEEDDEDNFPTKLCKEAEHTSVTEHATASRDPDNHTVTPSDRHHHILEDVDGELEMEDVSGHQKDERLLFANGASEVASLVSKSDEIFESASNISELLPSPEGSPPLPSGSPPVTPPLPTSPPPPLSSPSPPLLPPPPPPPAEPPSSQQHLVPPPPVGPPPHVGPPPFVAQQSLPPPPQSALMSQHMPPLPSTSTSQPLAYRPPLPHEIGGALTGNQHTQMVSSSHGSHMDAPVRGEEFSQQSSLYPPVVVSNVREHGGYNSSSLVECGHGNAYMNPQQRQPFLPGSAHFAQRPLRPEPQPHQTSSHLSYPNSVQQHQQPPYSLPSLSDGPSKYAIDGQWRMQVNELNADCPRGVWMTGWRSCSGPPYSHEAGYFGPPHERPPPGQGAINFQPSAANIQPAAQISVRGVAMMPGQGRPPEMSAVNWRPV</sequence>
<keyword evidence="11" id="KW-1185">Reference proteome</keyword>
<keyword evidence="2" id="KW-0217">Developmental protein</keyword>
<feature type="compositionally biased region" description="Polar residues" evidence="8">
    <location>
        <begin position="141"/>
        <end position="150"/>
    </location>
</feature>
<feature type="compositionally biased region" description="Basic and acidic residues" evidence="8">
    <location>
        <begin position="332"/>
        <end position="341"/>
    </location>
</feature>
<proteinExistence type="predicted"/>
<protein>
    <recommendedName>
        <fullName evidence="9">CID domain-containing protein</fullName>
    </recommendedName>
</protein>
<keyword evidence="7" id="KW-0539">Nucleus</keyword>
<feature type="region of interest" description="Disordered" evidence="8">
    <location>
        <begin position="646"/>
        <end position="763"/>
    </location>
</feature>
<dbReference type="SMART" id="SM00582">
    <property type="entry name" value="RPR"/>
    <property type="match status" value="1"/>
</dbReference>
<keyword evidence="6" id="KW-0804">Transcription</keyword>
<evidence type="ECO:0000256" key="7">
    <source>
        <dbReference type="ARBA" id="ARBA00023242"/>
    </source>
</evidence>
<feature type="compositionally biased region" description="Polar residues" evidence="8">
    <location>
        <begin position="851"/>
        <end position="871"/>
    </location>
</feature>
<evidence type="ECO:0000256" key="6">
    <source>
        <dbReference type="ARBA" id="ARBA00023163"/>
    </source>
</evidence>
<evidence type="ECO:0000313" key="11">
    <source>
        <dbReference type="Proteomes" id="UP000231279"/>
    </source>
</evidence>
<evidence type="ECO:0000256" key="4">
    <source>
        <dbReference type="ARBA" id="ARBA00023015"/>
    </source>
</evidence>
<feature type="compositionally biased region" description="Pro residues" evidence="8">
    <location>
        <begin position="652"/>
        <end position="694"/>
    </location>
</feature>
<dbReference type="STRING" id="429701.A0A2G9HL54"/>
<dbReference type="OrthoDB" id="62853at2759"/>
<dbReference type="PRINTS" id="PR01217">
    <property type="entry name" value="PRICHEXTENSN"/>
</dbReference>
<keyword evidence="5" id="KW-0287">Flowering</keyword>
<dbReference type="PANTHER" id="PTHR12550">
    <property type="entry name" value="HEPATOMA-DERIVED GROWTH FACTOR-RELATED"/>
    <property type="match status" value="1"/>
</dbReference>
<dbReference type="GO" id="GO:0006397">
    <property type="term" value="P:mRNA processing"/>
    <property type="evidence" value="ECO:0007669"/>
    <property type="project" value="UniProtKB-KW"/>
</dbReference>
<reference evidence="11" key="1">
    <citation type="journal article" date="2018" name="Gigascience">
        <title>Genome assembly of the Pink Ipe (Handroanthus impetiginosus, Bignoniaceae), a highly valued, ecologically keystone Neotropical timber forest tree.</title>
        <authorList>
            <person name="Silva-Junior O.B."/>
            <person name="Grattapaglia D."/>
            <person name="Novaes E."/>
            <person name="Collevatti R.G."/>
        </authorList>
    </citation>
    <scope>NUCLEOTIDE SEQUENCE [LARGE SCALE GENOMIC DNA]</scope>
    <source>
        <strain evidence="11">cv. UFG-1</strain>
    </source>
</reference>
<dbReference type="InterPro" id="IPR008942">
    <property type="entry name" value="ENTH_VHS"/>
</dbReference>
<comment type="caution">
    <text evidence="10">The sequence shown here is derived from an EMBL/GenBank/DDBJ whole genome shotgun (WGS) entry which is preliminary data.</text>
</comment>
<feature type="region of interest" description="Disordered" evidence="8">
    <location>
        <begin position="568"/>
        <end position="591"/>
    </location>
</feature>
<dbReference type="FunFam" id="1.25.40.90:FF:000037">
    <property type="entry name" value="Enhancer of ag-4 2"/>
    <property type="match status" value="1"/>
</dbReference>
<evidence type="ECO:0000256" key="5">
    <source>
        <dbReference type="ARBA" id="ARBA00023089"/>
    </source>
</evidence>
<dbReference type="AlphaFoldDB" id="A0A2G9HL54"/>
<dbReference type="Gene3D" id="1.25.40.90">
    <property type="match status" value="1"/>
</dbReference>
<gene>
    <name evidence="10" type="ORF">CDL12_09064</name>
</gene>
<keyword evidence="3" id="KW-0507">mRNA processing</keyword>
<feature type="region of interest" description="Disordered" evidence="8">
    <location>
        <begin position="332"/>
        <end position="356"/>
    </location>
</feature>
<evidence type="ECO:0000256" key="8">
    <source>
        <dbReference type="SAM" id="MobiDB-lite"/>
    </source>
</evidence>
<evidence type="ECO:0000313" key="10">
    <source>
        <dbReference type="EMBL" id="PIN18266.1"/>
    </source>
</evidence>
<feature type="region of interest" description="Disordered" evidence="8">
    <location>
        <begin position="136"/>
        <end position="220"/>
    </location>
</feature>